<dbReference type="Gene3D" id="2.60.40.420">
    <property type="entry name" value="Cupredoxins - blue copper proteins"/>
    <property type="match status" value="1"/>
</dbReference>
<evidence type="ECO:0000259" key="6">
    <source>
        <dbReference type="Pfam" id="PF00127"/>
    </source>
</evidence>
<dbReference type="Proteomes" id="UP001058290">
    <property type="component" value="Chromosome"/>
</dbReference>
<evidence type="ECO:0000256" key="2">
    <source>
        <dbReference type="ARBA" id="ARBA00022723"/>
    </source>
</evidence>
<gene>
    <name evidence="7" type="ORF">N4T19_02250</name>
</gene>
<keyword evidence="5" id="KW-0732">Signal</keyword>
<dbReference type="InterPro" id="IPR000923">
    <property type="entry name" value="BlueCu_1"/>
</dbReference>
<organism evidence="7 8">
    <name type="scientific">Comamonas squillarum</name>
    <dbReference type="NCBI Taxonomy" id="2977320"/>
    <lineage>
        <taxon>Bacteria</taxon>
        <taxon>Pseudomonadati</taxon>
        <taxon>Pseudomonadota</taxon>
        <taxon>Betaproteobacteria</taxon>
        <taxon>Burkholderiales</taxon>
        <taxon>Comamonadaceae</taxon>
        <taxon>Comamonas</taxon>
    </lineage>
</organism>
<dbReference type="EMBL" id="CP104377">
    <property type="protein sequence ID" value="UXC18968.1"/>
    <property type="molecule type" value="Genomic_DNA"/>
</dbReference>
<feature type="domain" description="Blue (type 1) copper" evidence="6">
    <location>
        <begin position="64"/>
        <end position="166"/>
    </location>
</feature>
<reference evidence="7" key="1">
    <citation type="submission" date="2022-09" db="EMBL/GenBank/DDBJ databases">
        <title>Bacterial diversity in gut of crayfish and pufferfish.</title>
        <authorList>
            <person name="Huang Y."/>
        </authorList>
    </citation>
    <scope>NUCLEOTIDE SEQUENCE</scope>
    <source>
        <strain evidence="7">PR12</strain>
    </source>
</reference>
<dbReference type="InterPro" id="IPR008972">
    <property type="entry name" value="Cupredoxin"/>
</dbReference>
<evidence type="ECO:0000256" key="3">
    <source>
        <dbReference type="ARBA" id="ARBA00022764"/>
    </source>
</evidence>
<dbReference type="Pfam" id="PF00127">
    <property type="entry name" value="Copper-bind"/>
    <property type="match status" value="1"/>
</dbReference>
<evidence type="ECO:0000313" key="7">
    <source>
        <dbReference type="EMBL" id="UXC18968.1"/>
    </source>
</evidence>
<proteinExistence type="predicted"/>
<protein>
    <submittedName>
        <fullName evidence="7">Cupredoxin family protein</fullName>
    </submittedName>
</protein>
<evidence type="ECO:0000256" key="4">
    <source>
        <dbReference type="ARBA" id="ARBA00023008"/>
    </source>
</evidence>
<dbReference type="PANTHER" id="PTHR38439">
    <property type="entry name" value="AURACYANIN-B"/>
    <property type="match status" value="1"/>
</dbReference>
<keyword evidence="4" id="KW-0186">Copper</keyword>
<name>A0ABY5ZY95_9BURK</name>
<dbReference type="InterPro" id="IPR050845">
    <property type="entry name" value="Cu-binding_ET"/>
</dbReference>
<dbReference type="SUPFAM" id="SSF49503">
    <property type="entry name" value="Cupredoxins"/>
    <property type="match status" value="1"/>
</dbReference>
<keyword evidence="2" id="KW-0479">Metal-binding</keyword>
<dbReference type="PANTHER" id="PTHR38439:SF3">
    <property type="entry name" value="COPPER-RESISTANT CUPROPROTEIN COPI"/>
    <property type="match status" value="1"/>
</dbReference>
<feature type="signal peptide" evidence="5">
    <location>
        <begin position="1"/>
        <end position="21"/>
    </location>
</feature>
<dbReference type="RefSeq" id="WP_260719332.1">
    <property type="nucleotide sequence ID" value="NZ_CP104377.1"/>
</dbReference>
<feature type="chain" id="PRO_5046211212" evidence="5">
    <location>
        <begin position="22"/>
        <end position="168"/>
    </location>
</feature>
<dbReference type="PROSITE" id="PS00079">
    <property type="entry name" value="MULTICOPPER_OXIDASE1"/>
    <property type="match status" value="1"/>
</dbReference>
<accession>A0ABY5ZY95</accession>
<dbReference type="CDD" id="cd04211">
    <property type="entry name" value="Cupredoxin_like_2"/>
    <property type="match status" value="1"/>
</dbReference>
<sequence length="168" mass="18117">MNTIPKILACALLASASSAFAHGSESHAATPATAHATLAATKEQKDWGIAGDPRQATRSIALNMGDDMRFSPAHFTVKKGETLRLRVVNKGQVMHEVVLGTKASLAQHAQMMLKYPGMEHAEPYMAHVAPQKSEDLVWHFNRAGSFDFACLIPGHYQAGMAGTFTVTE</sequence>
<evidence type="ECO:0000256" key="1">
    <source>
        <dbReference type="ARBA" id="ARBA00004418"/>
    </source>
</evidence>
<evidence type="ECO:0000256" key="5">
    <source>
        <dbReference type="SAM" id="SignalP"/>
    </source>
</evidence>
<dbReference type="InterPro" id="IPR033138">
    <property type="entry name" value="Cu_oxidase_CS"/>
</dbReference>
<keyword evidence="8" id="KW-1185">Reference proteome</keyword>
<comment type="subcellular location">
    <subcellularLocation>
        <location evidence="1">Periplasm</location>
    </subcellularLocation>
</comment>
<evidence type="ECO:0000313" key="8">
    <source>
        <dbReference type="Proteomes" id="UP001058290"/>
    </source>
</evidence>
<keyword evidence="3" id="KW-0574">Periplasm</keyword>